<evidence type="ECO:0000256" key="3">
    <source>
        <dbReference type="RuleBase" id="RU000408"/>
    </source>
</evidence>
<dbReference type="InterPro" id="IPR002059">
    <property type="entry name" value="CSP_DNA-bd"/>
</dbReference>
<dbReference type="GO" id="GO:0003677">
    <property type="term" value="F:DNA binding"/>
    <property type="evidence" value="ECO:0007669"/>
    <property type="project" value="UniProtKB-KW"/>
</dbReference>
<dbReference type="Proteomes" id="UP000199064">
    <property type="component" value="Unassembled WGS sequence"/>
</dbReference>
<gene>
    <name evidence="6" type="ORF">SAMN05216452_1073</name>
</gene>
<keyword evidence="2" id="KW-0963">Cytoplasm</keyword>
<evidence type="ECO:0000256" key="2">
    <source>
        <dbReference type="ARBA" id="ARBA00022490"/>
    </source>
</evidence>
<dbReference type="GO" id="GO:0005829">
    <property type="term" value="C:cytosol"/>
    <property type="evidence" value="ECO:0007669"/>
    <property type="project" value="UniProtKB-ARBA"/>
</dbReference>
<reference evidence="7" key="1">
    <citation type="submission" date="2016-10" db="EMBL/GenBank/DDBJ databases">
        <authorList>
            <person name="Varghese N."/>
            <person name="Submissions S."/>
        </authorList>
    </citation>
    <scope>NUCLEOTIDE SEQUENCE [LARGE SCALE GENOMIC DNA]</scope>
    <source>
        <strain evidence="7">ES.061</strain>
    </source>
</reference>
<dbReference type="InterPro" id="IPR011129">
    <property type="entry name" value="CSD"/>
</dbReference>
<feature type="domain" description="CSD" evidence="5">
    <location>
        <begin position="2"/>
        <end position="69"/>
    </location>
</feature>
<dbReference type="PRINTS" id="PR00050">
    <property type="entry name" value="COLDSHOCK"/>
</dbReference>
<dbReference type="Pfam" id="PF00313">
    <property type="entry name" value="CSD"/>
    <property type="match status" value="1"/>
</dbReference>
<accession>A0A1H4J769</accession>
<dbReference type="EMBL" id="FNSL01000001">
    <property type="protein sequence ID" value="SEB42057.1"/>
    <property type="molecule type" value="Genomic_DNA"/>
</dbReference>
<dbReference type="CDD" id="cd04458">
    <property type="entry name" value="CSP_CDS"/>
    <property type="match status" value="1"/>
</dbReference>
<evidence type="ECO:0000256" key="4">
    <source>
        <dbReference type="SAM" id="MobiDB-lite"/>
    </source>
</evidence>
<proteinExistence type="predicted"/>
<dbReference type="RefSeq" id="WP_065815433.1">
    <property type="nucleotide sequence ID" value="NZ_FNSL01000001.1"/>
</dbReference>
<dbReference type="InterPro" id="IPR019844">
    <property type="entry name" value="CSD_CS"/>
</dbReference>
<dbReference type="PROSITE" id="PS00352">
    <property type="entry name" value="CSD_1"/>
    <property type="match status" value="1"/>
</dbReference>
<keyword evidence="6" id="KW-0238">DNA-binding</keyword>
<dbReference type="Gene3D" id="2.40.50.140">
    <property type="entry name" value="Nucleic acid-binding proteins"/>
    <property type="match status" value="1"/>
</dbReference>
<dbReference type="PROSITE" id="PS51857">
    <property type="entry name" value="CSD_2"/>
    <property type="match status" value="1"/>
</dbReference>
<dbReference type="PIRSF" id="PIRSF002599">
    <property type="entry name" value="Cold_shock_A"/>
    <property type="match status" value="1"/>
</dbReference>
<evidence type="ECO:0000313" key="7">
    <source>
        <dbReference type="Proteomes" id="UP000199064"/>
    </source>
</evidence>
<evidence type="ECO:0000313" key="6">
    <source>
        <dbReference type="EMBL" id="SEB42057.1"/>
    </source>
</evidence>
<protein>
    <submittedName>
        <fullName evidence="6">Cold-shock DNA-binding protein family</fullName>
    </submittedName>
</protein>
<keyword evidence="7" id="KW-1185">Reference proteome</keyword>
<sequence>MSQSGTVKFFNQAKGYGFITPDNGEKDVFVHISAVQASGLQGLEDGQKVTFETEPDKRGKGPKAVNLEVSP</sequence>
<dbReference type="PANTHER" id="PTHR11544">
    <property type="entry name" value="COLD SHOCK DOMAIN CONTAINING PROTEINS"/>
    <property type="match status" value="1"/>
</dbReference>
<dbReference type="InterPro" id="IPR050181">
    <property type="entry name" value="Cold_shock_domain"/>
</dbReference>
<name>A0A1H4J769_9HYPH</name>
<dbReference type="InterPro" id="IPR012340">
    <property type="entry name" value="NA-bd_OB-fold"/>
</dbReference>
<comment type="subcellular location">
    <subcellularLocation>
        <location evidence="1 3">Cytoplasm</location>
    </subcellularLocation>
</comment>
<feature type="region of interest" description="Disordered" evidence="4">
    <location>
        <begin position="46"/>
        <end position="71"/>
    </location>
</feature>
<dbReference type="SMART" id="SM00357">
    <property type="entry name" value="CSP"/>
    <property type="match status" value="1"/>
</dbReference>
<organism evidence="6 7">
    <name type="scientific">Nitratireductor aquibiodomus</name>
    <dbReference type="NCBI Taxonomy" id="204799"/>
    <lineage>
        <taxon>Bacteria</taxon>
        <taxon>Pseudomonadati</taxon>
        <taxon>Pseudomonadota</taxon>
        <taxon>Alphaproteobacteria</taxon>
        <taxon>Hyphomicrobiales</taxon>
        <taxon>Phyllobacteriaceae</taxon>
        <taxon>Nitratireductor</taxon>
    </lineage>
</organism>
<dbReference type="AlphaFoldDB" id="A0A1H4J769"/>
<evidence type="ECO:0000259" key="5">
    <source>
        <dbReference type="PROSITE" id="PS51857"/>
    </source>
</evidence>
<evidence type="ECO:0000256" key="1">
    <source>
        <dbReference type="ARBA" id="ARBA00004496"/>
    </source>
</evidence>
<dbReference type="SUPFAM" id="SSF50249">
    <property type="entry name" value="Nucleic acid-binding proteins"/>
    <property type="match status" value="1"/>
</dbReference>
<dbReference type="InterPro" id="IPR012156">
    <property type="entry name" value="Cold_shock_CspA"/>
</dbReference>